<evidence type="ECO:0000313" key="4">
    <source>
        <dbReference type="Proteomes" id="UP000600449"/>
    </source>
</evidence>
<dbReference type="Gene3D" id="3.10.180.10">
    <property type="entry name" value="2,3-Dihydroxybiphenyl 1,2-Dioxygenase, domain 1"/>
    <property type="match status" value="1"/>
</dbReference>
<proteinExistence type="predicted"/>
<keyword evidence="4" id="KW-1185">Reference proteome</keyword>
<comment type="caution">
    <text evidence="3">The sequence shown here is derived from an EMBL/GenBank/DDBJ whole genome shotgun (WGS) entry which is preliminary data.</text>
</comment>
<dbReference type="GO" id="GO:0004493">
    <property type="term" value="F:methylmalonyl-CoA epimerase activity"/>
    <property type="evidence" value="ECO:0007669"/>
    <property type="project" value="TreeGrafter"/>
</dbReference>
<dbReference type="EMBL" id="BMMF01000001">
    <property type="protein sequence ID" value="GGK19143.1"/>
    <property type="molecule type" value="Genomic_DNA"/>
</dbReference>
<dbReference type="GO" id="GO:0046872">
    <property type="term" value="F:metal ion binding"/>
    <property type="evidence" value="ECO:0007669"/>
    <property type="project" value="UniProtKB-KW"/>
</dbReference>
<dbReference type="SUPFAM" id="SSF54593">
    <property type="entry name" value="Glyoxalase/Bleomycin resistance protein/Dihydroxybiphenyl dioxygenase"/>
    <property type="match status" value="1"/>
</dbReference>
<dbReference type="RefSeq" id="WP_188908601.1">
    <property type="nucleotide sequence ID" value="NZ_BMMF01000001.1"/>
</dbReference>
<evidence type="ECO:0000256" key="1">
    <source>
        <dbReference type="ARBA" id="ARBA00022723"/>
    </source>
</evidence>
<organism evidence="3 4">
    <name type="scientific">Salinarimonas ramus</name>
    <dbReference type="NCBI Taxonomy" id="690164"/>
    <lineage>
        <taxon>Bacteria</taxon>
        <taxon>Pseudomonadati</taxon>
        <taxon>Pseudomonadota</taxon>
        <taxon>Alphaproteobacteria</taxon>
        <taxon>Hyphomicrobiales</taxon>
        <taxon>Salinarimonadaceae</taxon>
        <taxon>Salinarimonas</taxon>
    </lineage>
</organism>
<feature type="domain" description="VOC" evidence="2">
    <location>
        <begin position="7"/>
        <end position="150"/>
    </location>
</feature>
<dbReference type="AlphaFoldDB" id="A0A917V212"/>
<name>A0A917V212_9HYPH</name>
<protein>
    <submittedName>
        <fullName evidence="3">Glyoxalase</fullName>
    </submittedName>
</protein>
<evidence type="ECO:0000259" key="2">
    <source>
        <dbReference type="PROSITE" id="PS51819"/>
    </source>
</evidence>
<sequence length="167" mass="18432">MTTTLTRLHHVGMIVSDLDVAMAFYDKLLGKSPTQRGTITRSEGFSRQIQAEHGEARVAFYEVSGGVAVELIEMRTPQEPKVQPQAYVPGSKHVCFLVDDVDATYETMKGEGYVFHGDPCHFEDETPDLKGLKFAYFRDPDGNIVEIIEDPNKKGLLAKAAQTVGLG</sequence>
<dbReference type="GO" id="GO:0046491">
    <property type="term" value="P:L-methylmalonyl-CoA metabolic process"/>
    <property type="evidence" value="ECO:0007669"/>
    <property type="project" value="TreeGrafter"/>
</dbReference>
<dbReference type="InterPro" id="IPR029068">
    <property type="entry name" value="Glyas_Bleomycin-R_OHBP_Dase"/>
</dbReference>
<dbReference type="Pfam" id="PF00903">
    <property type="entry name" value="Glyoxalase"/>
    <property type="match status" value="1"/>
</dbReference>
<gene>
    <name evidence="3" type="ORF">GCM10011322_02260</name>
</gene>
<keyword evidence="1" id="KW-0479">Metal-binding</keyword>
<dbReference type="PANTHER" id="PTHR43048">
    <property type="entry name" value="METHYLMALONYL-COA EPIMERASE"/>
    <property type="match status" value="1"/>
</dbReference>
<dbReference type="PROSITE" id="PS51819">
    <property type="entry name" value="VOC"/>
    <property type="match status" value="1"/>
</dbReference>
<dbReference type="PANTHER" id="PTHR43048:SF3">
    <property type="entry name" value="METHYLMALONYL-COA EPIMERASE, MITOCHONDRIAL"/>
    <property type="match status" value="1"/>
</dbReference>
<dbReference type="Proteomes" id="UP000600449">
    <property type="component" value="Unassembled WGS sequence"/>
</dbReference>
<dbReference type="InterPro" id="IPR004360">
    <property type="entry name" value="Glyas_Fos-R_dOase_dom"/>
</dbReference>
<reference evidence="3 4" key="1">
    <citation type="journal article" date="2014" name="Int. J. Syst. Evol. Microbiol.">
        <title>Complete genome sequence of Corynebacterium casei LMG S-19264T (=DSM 44701T), isolated from a smear-ripened cheese.</title>
        <authorList>
            <consortium name="US DOE Joint Genome Institute (JGI-PGF)"/>
            <person name="Walter F."/>
            <person name="Albersmeier A."/>
            <person name="Kalinowski J."/>
            <person name="Ruckert C."/>
        </authorList>
    </citation>
    <scope>NUCLEOTIDE SEQUENCE [LARGE SCALE GENOMIC DNA]</scope>
    <source>
        <strain evidence="3 4">CGMCC 1.9161</strain>
    </source>
</reference>
<accession>A0A917V212</accession>
<dbReference type="InterPro" id="IPR037523">
    <property type="entry name" value="VOC_core"/>
</dbReference>
<evidence type="ECO:0000313" key="3">
    <source>
        <dbReference type="EMBL" id="GGK19143.1"/>
    </source>
</evidence>
<dbReference type="InterPro" id="IPR051785">
    <property type="entry name" value="MMCE/EMCE_epimerase"/>
</dbReference>